<proteinExistence type="predicted"/>
<keyword evidence="1" id="KW-0732">Signal</keyword>
<protein>
    <recommendedName>
        <fullName evidence="4">Thioredoxin domain-containing protein</fullName>
    </recommendedName>
</protein>
<sequence precursor="true">MRTLIPLFAMSLCAAVAVGCTKFKAPELTANAPGTLASDARSNQIVSLQLGQQPGAFQVEDVTGPAAGEFLCYRCKYSGKPTVVIFAREVNDSVTSLVQQIDRKVAENADKKLSAFMVVVGENTDEVKPTLQRVQVSQHIENTPLTVFNEKEGPAGYGLDPKARIQVMMWNDDGLKVNKPLAPHLSKEEISEVVNQTSEILN</sequence>
<keyword evidence="3" id="KW-1185">Reference proteome</keyword>
<dbReference type="Proteomes" id="UP000318626">
    <property type="component" value="Chromosome"/>
</dbReference>
<dbReference type="PROSITE" id="PS51257">
    <property type="entry name" value="PROKAR_LIPOPROTEIN"/>
    <property type="match status" value="1"/>
</dbReference>
<reference evidence="3" key="1">
    <citation type="submission" date="2019-02" db="EMBL/GenBank/DDBJ databases">
        <title>Deep-cultivation of Planctomycetes and their phenomic and genomic characterization uncovers novel biology.</title>
        <authorList>
            <person name="Wiegand S."/>
            <person name="Jogler M."/>
            <person name="Boedeker C."/>
            <person name="Pinto D."/>
            <person name="Vollmers J."/>
            <person name="Rivas-Marin E."/>
            <person name="Kohn T."/>
            <person name="Peeters S.H."/>
            <person name="Heuer A."/>
            <person name="Rast P."/>
            <person name="Oberbeckmann S."/>
            <person name="Bunk B."/>
            <person name="Jeske O."/>
            <person name="Meyerdierks A."/>
            <person name="Storesund J.E."/>
            <person name="Kallscheuer N."/>
            <person name="Luecker S."/>
            <person name="Lage O.M."/>
            <person name="Pohl T."/>
            <person name="Merkel B.J."/>
            <person name="Hornburger P."/>
            <person name="Mueller R.-W."/>
            <person name="Bruemmer F."/>
            <person name="Labrenz M."/>
            <person name="Spormann A.M."/>
            <person name="Op den Camp H."/>
            <person name="Overmann J."/>
            <person name="Amann R."/>
            <person name="Jetten M.S.M."/>
            <person name="Mascher T."/>
            <person name="Medema M.H."/>
            <person name="Devos D.P."/>
            <person name="Kaster A.-K."/>
            <person name="Ovreas L."/>
            <person name="Rohde M."/>
            <person name="Galperin M.Y."/>
            <person name="Jogler C."/>
        </authorList>
    </citation>
    <scope>NUCLEOTIDE SEQUENCE [LARGE SCALE GENOMIC DNA]</scope>
    <source>
        <strain evidence="3">Pan97</strain>
    </source>
</reference>
<dbReference type="EMBL" id="CP036289">
    <property type="protein sequence ID" value="QDU73542.1"/>
    <property type="molecule type" value="Genomic_DNA"/>
</dbReference>
<name>A0A518C2U5_9BACT</name>
<gene>
    <name evidence="2" type="ORF">Pan97_05170</name>
</gene>
<accession>A0A518C2U5</accession>
<dbReference type="OrthoDB" id="265402at2"/>
<evidence type="ECO:0000256" key="1">
    <source>
        <dbReference type="SAM" id="SignalP"/>
    </source>
</evidence>
<dbReference type="KEGG" id="bvo:Pan97_05170"/>
<evidence type="ECO:0008006" key="4">
    <source>
        <dbReference type="Google" id="ProtNLM"/>
    </source>
</evidence>
<feature type="chain" id="PRO_5021818408" description="Thioredoxin domain-containing protein" evidence="1">
    <location>
        <begin position="20"/>
        <end position="202"/>
    </location>
</feature>
<evidence type="ECO:0000313" key="3">
    <source>
        <dbReference type="Proteomes" id="UP000318626"/>
    </source>
</evidence>
<dbReference type="RefSeq" id="WP_144970455.1">
    <property type="nucleotide sequence ID" value="NZ_CP036289.1"/>
</dbReference>
<dbReference type="AlphaFoldDB" id="A0A518C2U5"/>
<evidence type="ECO:0000313" key="2">
    <source>
        <dbReference type="EMBL" id="QDU73542.1"/>
    </source>
</evidence>
<feature type="signal peptide" evidence="1">
    <location>
        <begin position="1"/>
        <end position="19"/>
    </location>
</feature>
<organism evidence="2 3">
    <name type="scientific">Bremerella volcania</name>
    <dbReference type="NCBI Taxonomy" id="2527984"/>
    <lineage>
        <taxon>Bacteria</taxon>
        <taxon>Pseudomonadati</taxon>
        <taxon>Planctomycetota</taxon>
        <taxon>Planctomycetia</taxon>
        <taxon>Pirellulales</taxon>
        <taxon>Pirellulaceae</taxon>
        <taxon>Bremerella</taxon>
    </lineage>
</organism>